<dbReference type="Proteomes" id="UP001162480">
    <property type="component" value="Chromosome 12"/>
</dbReference>
<accession>A0AA36FB56</accession>
<protein>
    <submittedName>
        <fullName evidence="1">Uncharacterized protein</fullName>
    </submittedName>
</protein>
<dbReference type="EMBL" id="OX597825">
    <property type="protein sequence ID" value="CAI9731465.1"/>
    <property type="molecule type" value="Genomic_DNA"/>
</dbReference>
<organism evidence="1 2">
    <name type="scientific">Octopus vulgaris</name>
    <name type="common">Common octopus</name>
    <dbReference type="NCBI Taxonomy" id="6645"/>
    <lineage>
        <taxon>Eukaryota</taxon>
        <taxon>Metazoa</taxon>
        <taxon>Spiralia</taxon>
        <taxon>Lophotrochozoa</taxon>
        <taxon>Mollusca</taxon>
        <taxon>Cephalopoda</taxon>
        <taxon>Coleoidea</taxon>
        <taxon>Octopodiformes</taxon>
        <taxon>Octopoda</taxon>
        <taxon>Incirrata</taxon>
        <taxon>Octopodidae</taxon>
        <taxon>Octopus</taxon>
    </lineage>
</organism>
<evidence type="ECO:0000313" key="2">
    <source>
        <dbReference type="Proteomes" id="UP001162480"/>
    </source>
</evidence>
<sequence length="116" mass="13649">MRHLLGFELVYRRLKETMISITLEMVTEQKSMIGICDPLSKWDSNSRFFIPENGMASIAVHIRTKRKIRMGQGMLRKKFHDRDERRETLEGLRHKVSVSDIDIPPRTPSNNIQKRV</sequence>
<gene>
    <name evidence="1" type="ORF">OCTVUL_1B007208</name>
</gene>
<evidence type="ECO:0000313" key="1">
    <source>
        <dbReference type="EMBL" id="CAI9731465.1"/>
    </source>
</evidence>
<name>A0AA36FB56_OCTVU</name>
<keyword evidence="2" id="KW-1185">Reference proteome</keyword>
<proteinExistence type="predicted"/>
<reference evidence="1" key="1">
    <citation type="submission" date="2023-08" db="EMBL/GenBank/DDBJ databases">
        <authorList>
            <person name="Alioto T."/>
            <person name="Alioto T."/>
            <person name="Gomez Garrido J."/>
        </authorList>
    </citation>
    <scope>NUCLEOTIDE SEQUENCE</scope>
</reference>
<dbReference type="AlphaFoldDB" id="A0AA36FB56"/>